<dbReference type="PANTHER" id="PTHR37984:SF5">
    <property type="entry name" value="PROTEIN NYNRIN-LIKE"/>
    <property type="match status" value="1"/>
</dbReference>
<evidence type="ECO:0000313" key="2">
    <source>
        <dbReference type="WBParaSite" id="Gr19_v10_g2222.t2"/>
    </source>
</evidence>
<dbReference type="Proteomes" id="UP000887572">
    <property type="component" value="Unplaced"/>
</dbReference>
<dbReference type="Gene3D" id="3.10.10.10">
    <property type="entry name" value="HIV Type 1 Reverse Transcriptase, subunit A, domain 1"/>
    <property type="match status" value="1"/>
</dbReference>
<dbReference type="AlphaFoldDB" id="A0A914HK56"/>
<evidence type="ECO:0000313" key="1">
    <source>
        <dbReference type="Proteomes" id="UP000887572"/>
    </source>
</evidence>
<accession>A0A914HK56</accession>
<keyword evidence="1" id="KW-1185">Reference proteome</keyword>
<dbReference type="InterPro" id="IPR050951">
    <property type="entry name" value="Retrovirus_Pol_polyprotein"/>
</dbReference>
<name>A0A914HK56_GLORO</name>
<reference evidence="2" key="1">
    <citation type="submission" date="2022-11" db="UniProtKB">
        <authorList>
            <consortium name="WormBaseParasite"/>
        </authorList>
    </citation>
    <scope>IDENTIFICATION</scope>
</reference>
<sequence>MTGKATGLRERTTGSVRVAEEDTLHRTVPIRLESNVVVAAKLATYNPFVRPVAPIFSPECSPMPSSPRSVWPPNWPLPRSFSSHKHQPSFAILQPTDDPPKLAEQMKTSFPSVFQPGLGHCTKTKAALHLKSQAKPVFCKARPVPHGVLEVVDKELDRLLEIGAIKPVDFSRWQLRYLRSGRKAVQ</sequence>
<dbReference type="InterPro" id="IPR043502">
    <property type="entry name" value="DNA/RNA_pol_sf"/>
</dbReference>
<dbReference type="SUPFAM" id="SSF56672">
    <property type="entry name" value="DNA/RNA polymerases"/>
    <property type="match status" value="1"/>
</dbReference>
<dbReference type="PANTHER" id="PTHR37984">
    <property type="entry name" value="PROTEIN CBG26694"/>
    <property type="match status" value="1"/>
</dbReference>
<dbReference type="WBParaSite" id="Gr19_v10_g2222.t2">
    <property type="protein sequence ID" value="Gr19_v10_g2222.t2"/>
    <property type="gene ID" value="Gr19_v10_g2222"/>
</dbReference>
<proteinExistence type="predicted"/>
<protein>
    <submittedName>
        <fullName evidence="2">Reverse transcriptase domain-containing protein</fullName>
    </submittedName>
</protein>
<organism evidence="1 2">
    <name type="scientific">Globodera rostochiensis</name>
    <name type="common">Golden nematode worm</name>
    <name type="synonym">Heterodera rostochiensis</name>
    <dbReference type="NCBI Taxonomy" id="31243"/>
    <lineage>
        <taxon>Eukaryota</taxon>
        <taxon>Metazoa</taxon>
        <taxon>Ecdysozoa</taxon>
        <taxon>Nematoda</taxon>
        <taxon>Chromadorea</taxon>
        <taxon>Rhabditida</taxon>
        <taxon>Tylenchina</taxon>
        <taxon>Tylenchomorpha</taxon>
        <taxon>Tylenchoidea</taxon>
        <taxon>Heteroderidae</taxon>
        <taxon>Heteroderinae</taxon>
        <taxon>Globodera</taxon>
    </lineage>
</organism>